<dbReference type="SUPFAM" id="SSF55729">
    <property type="entry name" value="Acyl-CoA N-acyltransferases (Nat)"/>
    <property type="match status" value="1"/>
</dbReference>
<dbReference type="EMBL" id="CP059733">
    <property type="protein sequence ID" value="WDE05912.1"/>
    <property type="molecule type" value="Genomic_DNA"/>
</dbReference>
<organism evidence="2 3">
    <name type="scientific">Thalassomonas viridans</name>
    <dbReference type="NCBI Taxonomy" id="137584"/>
    <lineage>
        <taxon>Bacteria</taxon>
        <taxon>Pseudomonadati</taxon>
        <taxon>Pseudomonadota</taxon>
        <taxon>Gammaproteobacteria</taxon>
        <taxon>Alteromonadales</taxon>
        <taxon>Colwelliaceae</taxon>
        <taxon>Thalassomonas</taxon>
    </lineage>
</organism>
<dbReference type="GO" id="GO:0016747">
    <property type="term" value="F:acyltransferase activity, transferring groups other than amino-acyl groups"/>
    <property type="evidence" value="ECO:0007669"/>
    <property type="project" value="InterPro"/>
</dbReference>
<dbReference type="PROSITE" id="PS51186">
    <property type="entry name" value="GNAT"/>
    <property type="match status" value="1"/>
</dbReference>
<dbReference type="PANTHER" id="PTHR43233:SF1">
    <property type="entry name" value="FAMILY N-ACETYLTRANSFERASE, PUTATIVE (AFU_ORTHOLOGUE AFUA_6G03350)-RELATED"/>
    <property type="match status" value="1"/>
</dbReference>
<evidence type="ECO:0000313" key="3">
    <source>
        <dbReference type="Proteomes" id="UP000032352"/>
    </source>
</evidence>
<evidence type="ECO:0000313" key="2">
    <source>
        <dbReference type="EMBL" id="WDE05912.1"/>
    </source>
</evidence>
<dbReference type="Pfam" id="PF00583">
    <property type="entry name" value="Acetyltransf_1"/>
    <property type="match status" value="1"/>
</dbReference>
<reference evidence="2 3" key="1">
    <citation type="journal article" date="2015" name="Genome Announc.">
        <title>Draft Genome Sequences of Marine Isolates of Thalassomonas viridans and Thalassomonas actiniarum.</title>
        <authorList>
            <person name="Olonade I."/>
            <person name="van Zyl L.J."/>
            <person name="Trindade M."/>
        </authorList>
    </citation>
    <scope>NUCLEOTIDE SEQUENCE [LARGE SCALE GENOMIC DNA]</scope>
    <source>
        <strain evidence="2 3">XOM25</strain>
    </source>
</reference>
<feature type="domain" description="N-acetyltransferase" evidence="1">
    <location>
        <begin position="7"/>
        <end position="148"/>
    </location>
</feature>
<gene>
    <name evidence="2" type="ORF">SG34_002980</name>
</gene>
<dbReference type="InterPro" id="IPR000182">
    <property type="entry name" value="GNAT_dom"/>
</dbReference>
<sequence>MTKQIAPPVRLSNQADEMQLDVIYGYLTRSYWAEGITKARVKKSLDNSLCFGAFSGKRQIAFARVITDKASFAYLADVFVLEPYRGLGISKQLMSEVMRHPELQNLRRFMLCTADAHGLYQQFGFSPATQAQNLMAIHNPDIYREMSA</sequence>
<dbReference type="KEGG" id="tvd:SG34_002980"/>
<dbReference type="InterPro" id="IPR053144">
    <property type="entry name" value="Acetyltransferase_Butenolide"/>
</dbReference>
<evidence type="ECO:0000259" key="1">
    <source>
        <dbReference type="PROSITE" id="PS51186"/>
    </source>
</evidence>
<dbReference type="InterPro" id="IPR016181">
    <property type="entry name" value="Acyl_CoA_acyltransferase"/>
</dbReference>
<dbReference type="Proteomes" id="UP000032352">
    <property type="component" value="Chromosome"/>
</dbReference>
<keyword evidence="3" id="KW-1185">Reference proteome</keyword>
<dbReference type="CDD" id="cd04301">
    <property type="entry name" value="NAT_SF"/>
    <property type="match status" value="1"/>
</dbReference>
<dbReference type="RefSeq" id="WP_044838233.1">
    <property type="nucleotide sequence ID" value="NZ_CP059733.1"/>
</dbReference>
<name>A0AAE9Z6D3_9GAMM</name>
<dbReference type="PANTHER" id="PTHR43233">
    <property type="entry name" value="FAMILY N-ACETYLTRANSFERASE, PUTATIVE (AFU_ORTHOLOGUE AFUA_6G03350)-RELATED"/>
    <property type="match status" value="1"/>
</dbReference>
<protein>
    <submittedName>
        <fullName evidence="2">GNAT family N-acetyltransferase</fullName>
    </submittedName>
</protein>
<dbReference type="Gene3D" id="3.40.630.30">
    <property type="match status" value="1"/>
</dbReference>
<reference evidence="2 3" key="2">
    <citation type="journal article" date="2022" name="Mar. Drugs">
        <title>Bioassay-Guided Fractionation Leads to the Detection of Cholic Acid Generated by the Rare Thalassomonas sp.</title>
        <authorList>
            <person name="Pheiffer F."/>
            <person name="Schneider Y.K."/>
            <person name="Hansen E.H."/>
            <person name="Andersen J.H."/>
            <person name="Isaksson J."/>
            <person name="Busche T."/>
            <person name="R C."/>
            <person name="Kalinowski J."/>
            <person name="Zyl L.V."/>
            <person name="Trindade M."/>
        </authorList>
    </citation>
    <scope>NUCLEOTIDE SEQUENCE [LARGE SCALE GENOMIC DNA]</scope>
    <source>
        <strain evidence="2 3">XOM25</strain>
    </source>
</reference>
<proteinExistence type="predicted"/>
<accession>A0AAE9Z6D3</accession>
<dbReference type="AlphaFoldDB" id="A0AAE9Z6D3"/>